<evidence type="ECO:0000313" key="4">
    <source>
        <dbReference type="Proteomes" id="UP001330749"/>
    </source>
</evidence>
<feature type="transmembrane region" description="Helical" evidence="1">
    <location>
        <begin position="7"/>
        <end position="27"/>
    </location>
</feature>
<feature type="transmembrane region" description="Helical" evidence="1">
    <location>
        <begin position="149"/>
        <end position="166"/>
    </location>
</feature>
<keyword evidence="1" id="KW-0812">Transmembrane</keyword>
<proteinExistence type="predicted"/>
<dbReference type="InterPro" id="IPR006976">
    <property type="entry name" value="VanZ-like"/>
</dbReference>
<reference evidence="3 4" key="1">
    <citation type="submission" date="2023-03" db="EMBL/GenBank/DDBJ databases">
        <title>Bacillus Genome Sequencing.</title>
        <authorList>
            <person name="Dunlap C."/>
        </authorList>
    </citation>
    <scope>NUCLEOTIDE SEQUENCE [LARGE SCALE GENOMIC DNA]</scope>
    <source>
        <strain evidence="3 4">B-14544</strain>
    </source>
</reference>
<sequence length="198" mass="22666">MISKKGAIWLSVIVSQGLFAALIPIWIKLFTYLHQVVMLVVWFGLTIFIFYLVFMITKNTITIPRCVLTIALLIYTCCLLVLLFFRPSDQEYQSYNLVPFKTISFYFSGKVSFLIAFYNLAANVLLFIPYGIYATISAKKKRISKLKRIASPIIAIAFIEILQFITKKGSLDIDDLILNVFGVYLGYELPGITRIIQY</sequence>
<gene>
    <name evidence="3" type="ORF">P4447_05210</name>
</gene>
<feature type="transmembrane region" description="Helical" evidence="1">
    <location>
        <begin position="66"/>
        <end position="85"/>
    </location>
</feature>
<dbReference type="PANTHER" id="PTHR36834">
    <property type="entry name" value="MEMBRANE PROTEIN-RELATED"/>
    <property type="match status" value="1"/>
</dbReference>
<protein>
    <submittedName>
        <fullName evidence="3">VanZ family protein</fullName>
    </submittedName>
</protein>
<evidence type="ECO:0000256" key="1">
    <source>
        <dbReference type="SAM" id="Phobius"/>
    </source>
</evidence>
<dbReference type="PANTHER" id="PTHR36834:SF1">
    <property type="entry name" value="INTEGRAL MEMBRANE PROTEIN"/>
    <property type="match status" value="1"/>
</dbReference>
<keyword evidence="1" id="KW-1133">Transmembrane helix</keyword>
<feature type="transmembrane region" description="Helical" evidence="1">
    <location>
        <begin position="105"/>
        <end position="128"/>
    </location>
</feature>
<comment type="caution">
    <text evidence="3">The sequence shown here is derived from an EMBL/GenBank/DDBJ whole genome shotgun (WGS) entry which is preliminary data.</text>
</comment>
<dbReference type="RefSeq" id="WP_327966826.1">
    <property type="nucleotide sequence ID" value="NZ_JARMQG010000057.1"/>
</dbReference>
<keyword evidence="4" id="KW-1185">Reference proteome</keyword>
<keyword evidence="1" id="KW-0472">Membrane</keyword>
<dbReference type="EMBL" id="JARMQG010000057">
    <property type="protein sequence ID" value="MED3561910.1"/>
    <property type="molecule type" value="Genomic_DNA"/>
</dbReference>
<dbReference type="Proteomes" id="UP001330749">
    <property type="component" value="Unassembled WGS sequence"/>
</dbReference>
<feature type="transmembrane region" description="Helical" evidence="1">
    <location>
        <begin position="33"/>
        <end position="54"/>
    </location>
</feature>
<evidence type="ECO:0000313" key="3">
    <source>
        <dbReference type="EMBL" id="MED3561910.1"/>
    </source>
</evidence>
<feature type="domain" description="VanZ-like" evidence="2">
    <location>
        <begin position="73"/>
        <end position="187"/>
    </location>
</feature>
<dbReference type="InterPro" id="IPR053150">
    <property type="entry name" value="Teicoplanin_resist-assoc"/>
</dbReference>
<accession>A0ABU6N713</accession>
<name>A0ABU6N713_9BACI</name>
<evidence type="ECO:0000259" key="2">
    <source>
        <dbReference type="Pfam" id="PF04892"/>
    </source>
</evidence>
<dbReference type="Pfam" id="PF04892">
    <property type="entry name" value="VanZ"/>
    <property type="match status" value="1"/>
</dbReference>
<organism evidence="3 4">
    <name type="scientific">Bacillus xiapuensis</name>
    <dbReference type="NCBI Taxonomy" id="2014075"/>
    <lineage>
        <taxon>Bacteria</taxon>
        <taxon>Bacillati</taxon>
        <taxon>Bacillota</taxon>
        <taxon>Bacilli</taxon>
        <taxon>Bacillales</taxon>
        <taxon>Bacillaceae</taxon>
        <taxon>Bacillus</taxon>
    </lineage>
</organism>